<feature type="domain" description="Beta-lactamase-related" evidence="1">
    <location>
        <begin position="69"/>
        <end position="340"/>
    </location>
</feature>
<accession>A0A1I0S7Z0</accession>
<dbReference type="PANTHER" id="PTHR43283:SF3">
    <property type="entry name" value="BETA-LACTAMASE FAMILY PROTEIN (AFU_ORTHOLOGUE AFUA_5G07500)"/>
    <property type="match status" value="1"/>
</dbReference>
<gene>
    <name evidence="2" type="ORF">SAMN04488122_4620</name>
</gene>
<dbReference type="EMBL" id="FOJG01000002">
    <property type="protein sequence ID" value="SEW51972.1"/>
    <property type="molecule type" value="Genomic_DNA"/>
</dbReference>
<sequence length="366" mass="39121">MNKFTLLLSLQLNTTVMTYIFRYSLPAIIAIALLAGCSKSESQTIVAVGYDDVDQVLNDSVPAFGGKCYVVIHEDGKAVYSKGYGGYTGSTRQLIASCSKWLSAAVLMSLVDEGKIKLSDSVGKYLPVFTANQKGNITIAQLFSHTSGFPGNSTQGYESNVLSTLQLAADGIAKNVPLLNAPGTTFYYGGVSMQVAGRICEVASGKDWKTLAAEKIFTPCGMVNTDFGLTANPQIGGGARSTPDDYIRFLDMLMNKGVAANGTRVLSEAAVNAMEESQTAHATIAYTPYPAAWLGTKDFYAIGNWRDVTGPGGELIENSSPGAFGSHPWINRGKKRTGFIFTFIADNGYLTTIATSLKIRALVRNK</sequence>
<evidence type="ECO:0000313" key="2">
    <source>
        <dbReference type="EMBL" id="SEW51972.1"/>
    </source>
</evidence>
<evidence type="ECO:0000313" key="3">
    <source>
        <dbReference type="Proteomes" id="UP000199310"/>
    </source>
</evidence>
<dbReference type="Gene3D" id="3.40.710.10">
    <property type="entry name" value="DD-peptidase/beta-lactamase superfamily"/>
    <property type="match status" value="1"/>
</dbReference>
<reference evidence="3" key="1">
    <citation type="submission" date="2016-10" db="EMBL/GenBank/DDBJ databases">
        <authorList>
            <person name="Varghese N."/>
            <person name="Submissions S."/>
        </authorList>
    </citation>
    <scope>NUCLEOTIDE SEQUENCE [LARGE SCALE GENOMIC DNA]</scope>
    <source>
        <strain evidence="3">DSM 3695</strain>
    </source>
</reference>
<dbReference type="InterPro" id="IPR050789">
    <property type="entry name" value="Diverse_Enzym_Activities"/>
</dbReference>
<dbReference type="Proteomes" id="UP000199310">
    <property type="component" value="Unassembled WGS sequence"/>
</dbReference>
<dbReference type="SUPFAM" id="SSF56601">
    <property type="entry name" value="beta-lactamase/transpeptidase-like"/>
    <property type="match status" value="1"/>
</dbReference>
<dbReference type="InterPro" id="IPR012338">
    <property type="entry name" value="Beta-lactam/transpept-like"/>
</dbReference>
<dbReference type="PANTHER" id="PTHR43283">
    <property type="entry name" value="BETA-LACTAMASE-RELATED"/>
    <property type="match status" value="1"/>
</dbReference>
<dbReference type="Pfam" id="PF00144">
    <property type="entry name" value="Beta-lactamase"/>
    <property type="match status" value="1"/>
</dbReference>
<dbReference type="STRING" id="29529.SAMN04488122_4620"/>
<dbReference type="AlphaFoldDB" id="A0A1I0S7Z0"/>
<proteinExistence type="predicted"/>
<keyword evidence="3" id="KW-1185">Reference proteome</keyword>
<protein>
    <submittedName>
        <fullName evidence="2">CubicO group peptidase, beta-lactamase class C family</fullName>
    </submittedName>
</protein>
<evidence type="ECO:0000259" key="1">
    <source>
        <dbReference type="Pfam" id="PF00144"/>
    </source>
</evidence>
<dbReference type="InterPro" id="IPR001466">
    <property type="entry name" value="Beta-lactam-related"/>
</dbReference>
<organism evidence="2 3">
    <name type="scientific">Chitinophaga arvensicola</name>
    <dbReference type="NCBI Taxonomy" id="29529"/>
    <lineage>
        <taxon>Bacteria</taxon>
        <taxon>Pseudomonadati</taxon>
        <taxon>Bacteroidota</taxon>
        <taxon>Chitinophagia</taxon>
        <taxon>Chitinophagales</taxon>
        <taxon>Chitinophagaceae</taxon>
        <taxon>Chitinophaga</taxon>
    </lineage>
</organism>
<name>A0A1I0S7Z0_9BACT</name>